<dbReference type="EMBL" id="JADIKM010000002">
    <property type="protein sequence ID" value="MFK2903962.1"/>
    <property type="molecule type" value="Genomic_DNA"/>
</dbReference>
<dbReference type="PANTHER" id="PTHR36985">
    <property type="entry name" value="TRANSLOCATION AND ASSEMBLY MODULE SUBUNIT TAMB"/>
    <property type="match status" value="1"/>
</dbReference>
<comment type="caution">
    <text evidence="7">The sequence shown here is derived from an EMBL/GenBank/DDBJ whole genome shotgun (WGS) entry which is preliminary data.</text>
</comment>
<keyword evidence="2 5" id="KW-0812">Transmembrane</keyword>
<dbReference type="PANTHER" id="PTHR36985:SF1">
    <property type="entry name" value="TRANSLOCATION AND ASSEMBLY MODULE SUBUNIT TAMB"/>
    <property type="match status" value="1"/>
</dbReference>
<feature type="domain" description="Translocation and assembly module TamB C-terminal" evidence="6">
    <location>
        <begin position="927"/>
        <end position="1265"/>
    </location>
</feature>
<keyword evidence="4 5" id="KW-0472">Membrane</keyword>
<sequence length="1267" mass="132797">MTDAATPSTTVRRRWPRVLALGLLVLIALLGAAGFWLLGTGAGLRFALARATSATGGALQVGQAQGRLVGPLTLHDLRYRGASGLDVHVAQARVDLAVWPLLRRQLHLLDLQADGIVVALAPAAPPTASESSFSLRPPLDIVVDRAHVGSVRITQPDRNGKAQALFASDRLDLAGAWTHDGLRLHQLDLRGPDGNMQLTGELAVGGDYRGRGEGRFDWSVAKVKYAGSFQARSDGQQAHLTLALTQPAAATLKLSLAPRGDYPWTATLDAPRFDPAPLLGPDSTITALAASLQASGDRRGGSVEGRVDLNDYTVQLKPLRARFSDNFDTLQLEQLTLSSPQIPGQLDASGLVQLSVAPVTAALDLRWKGVTLPTGLVGQPLASEGHLSAKGSAAQYHASGELAVGPPGQMAQLALDLDGTPRQIALHTLRVVQAKGHLDASGTLTLQPALAWQLQATAERFDPGQLFAGWSGALDADLASTGSRQAQGLDATLDLRRLDGTLRQRSVRGRGRLHLSPAQVLDGTLELASGSSTVRLAARPGASNDAELTLAIASLADWLPEAGGRLDGHLAIRGKIPRLSVNGTLQGQRLRWQQQHLDALRLIVGVPDVSAPSGKLDVDGRGLLVAGGLAFDRLHLLAEGSQATHRLALQADGRQLSVNLALDGSLKNGAWSATLGRLDLAPQGLPRWRLQQPTALAYRDGAASLGELCLSAGDPLLCASGRRDKAGNLDASYRLRALPLALILNAAGMADLPLRADGSLDGDGQLRRSAGGALTGHASIRSDAGTVTYTDHADQPLLAYRQLALQAQLAPGDQRATVHAELDHDGRLDGQVNMHGPAQTLDGTLDLRLNQLAAVELFTSELANVKGALAGHFTIGGTLDRPALGGNARVDGFAAEVPSAGLKLSDGQVTLTTADARTLQIDGQVRSGEGTLAIQGSAGLADGSTAELTLKGSRFTAADIPAARVVVSPDLVVRRDAQGVDITGRVALDSADVDLARLPGAGATRASPDVVVLDEQSQQVKTAALPISATVAVELGPRTHVVGMGLDGNLRGQLVVRERPGRATTGQGQVDVAGTYRAYGQNLTIEQGQLLFASTPIDNPRLNIRAVRKLNPNATVDEGQKVGLYVAGTAQRPVLTVFSQPVMEQSDALSYLITGKPLSEVKGGEGSMVNSAAQALGSAGGDLLAKRIGSQLGVDDIGVSSNEALGGSSAFTVGKYLSPRLYLSYGVGLFEPGQVITLRYRLSKRWNFEAQNATDFSRASFNYRLEK</sequence>
<dbReference type="Proteomes" id="UP001620460">
    <property type="component" value="Unassembled WGS sequence"/>
</dbReference>
<evidence type="ECO:0000256" key="5">
    <source>
        <dbReference type="SAM" id="Phobius"/>
    </source>
</evidence>
<accession>A0ABW8JS53</accession>
<dbReference type="RefSeq" id="WP_404631991.1">
    <property type="nucleotide sequence ID" value="NZ_JADIKM010000002.1"/>
</dbReference>
<evidence type="ECO:0000256" key="1">
    <source>
        <dbReference type="ARBA" id="ARBA00004167"/>
    </source>
</evidence>
<evidence type="ECO:0000256" key="3">
    <source>
        <dbReference type="ARBA" id="ARBA00022989"/>
    </source>
</evidence>
<evidence type="ECO:0000313" key="8">
    <source>
        <dbReference type="Proteomes" id="UP001620460"/>
    </source>
</evidence>
<evidence type="ECO:0000256" key="2">
    <source>
        <dbReference type="ARBA" id="ARBA00022692"/>
    </source>
</evidence>
<reference evidence="7 8" key="1">
    <citation type="submission" date="2020-10" db="EMBL/GenBank/DDBJ databases">
        <title>Phylogeny of dyella-like bacteria.</title>
        <authorList>
            <person name="Fu J."/>
        </authorList>
    </citation>
    <scope>NUCLEOTIDE SEQUENCE [LARGE SCALE GENOMIC DNA]</scope>
    <source>
        <strain evidence="7 8">Gsoil3046</strain>
    </source>
</reference>
<name>A0ABW8JS53_9GAMM</name>
<keyword evidence="8" id="KW-1185">Reference proteome</keyword>
<dbReference type="Pfam" id="PF04357">
    <property type="entry name" value="TamB"/>
    <property type="match status" value="1"/>
</dbReference>
<evidence type="ECO:0000313" key="7">
    <source>
        <dbReference type="EMBL" id="MFK2903962.1"/>
    </source>
</evidence>
<organism evidence="7 8">
    <name type="scientific">Dyella ginsengisoli</name>
    <dbReference type="NCBI Taxonomy" id="363848"/>
    <lineage>
        <taxon>Bacteria</taxon>
        <taxon>Pseudomonadati</taxon>
        <taxon>Pseudomonadota</taxon>
        <taxon>Gammaproteobacteria</taxon>
        <taxon>Lysobacterales</taxon>
        <taxon>Rhodanobacteraceae</taxon>
        <taxon>Dyella</taxon>
    </lineage>
</organism>
<keyword evidence="3 5" id="KW-1133">Transmembrane helix</keyword>
<protein>
    <submittedName>
        <fullName evidence="7">Translocation/assembly module TamB domain-containing protein</fullName>
    </submittedName>
</protein>
<comment type="subcellular location">
    <subcellularLocation>
        <location evidence="1">Membrane</location>
        <topology evidence="1">Single-pass membrane protein</topology>
    </subcellularLocation>
</comment>
<evidence type="ECO:0000259" key="6">
    <source>
        <dbReference type="Pfam" id="PF04357"/>
    </source>
</evidence>
<feature type="transmembrane region" description="Helical" evidence="5">
    <location>
        <begin position="18"/>
        <end position="38"/>
    </location>
</feature>
<gene>
    <name evidence="7" type="ORF">ISP17_08295</name>
</gene>
<evidence type="ECO:0000256" key="4">
    <source>
        <dbReference type="ARBA" id="ARBA00023136"/>
    </source>
</evidence>
<dbReference type="InterPro" id="IPR007452">
    <property type="entry name" value="TamB_C"/>
</dbReference>
<proteinExistence type="predicted"/>